<dbReference type="EMBL" id="JACGWJ010000024">
    <property type="protein sequence ID" value="KAL0321462.1"/>
    <property type="molecule type" value="Genomic_DNA"/>
</dbReference>
<proteinExistence type="predicted"/>
<reference evidence="2" key="1">
    <citation type="submission" date="2020-06" db="EMBL/GenBank/DDBJ databases">
        <authorList>
            <person name="Li T."/>
            <person name="Hu X."/>
            <person name="Zhang T."/>
            <person name="Song X."/>
            <person name="Zhang H."/>
            <person name="Dai N."/>
            <person name="Sheng W."/>
            <person name="Hou X."/>
            <person name="Wei L."/>
        </authorList>
    </citation>
    <scope>NUCLEOTIDE SEQUENCE</scope>
    <source>
        <strain evidence="2">G02</strain>
        <tissue evidence="2">Leaf</tissue>
    </source>
</reference>
<dbReference type="AlphaFoldDB" id="A0AAW2ISF1"/>
<name>A0AAW2ISF1_SESRA</name>
<feature type="region of interest" description="Disordered" evidence="1">
    <location>
        <begin position="1"/>
        <end position="21"/>
    </location>
</feature>
<reference evidence="2" key="2">
    <citation type="journal article" date="2024" name="Plant">
        <title>Genomic evolution and insights into agronomic trait innovations of Sesamum species.</title>
        <authorList>
            <person name="Miao H."/>
            <person name="Wang L."/>
            <person name="Qu L."/>
            <person name="Liu H."/>
            <person name="Sun Y."/>
            <person name="Le M."/>
            <person name="Wang Q."/>
            <person name="Wei S."/>
            <person name="Zheng Y."/>
            <person name="Lin W."/>
            <person name="Duan Y."/>
            <person name="Cao H."/>
            <person name="Xiong S."/>
            <person name="Wang X."/>
            <person name="Wei L."/>
            <person name="Li C."/>
            <person name="Ma Q."/>
            <person name="Ju M."/>
            <person name="Zhao R."/>
            <person name="Li G."/>
            <person name="Mu C."/>
            <person name="Tian Q."/>
            <person name="Mei H."/>
            <person name="Zhang T."/>
            <person name="Gao T."/>
            <person name="Zhang H."/>
        </authorList>
    </citation>
    <scope>NUCLEOTIDE SEQUENCE</scope>
    <source>
        <strain evidence="2">G02</strain>
    </source>
</reference>
<comment type="caution">
    <text evidence="2">The sequence shown here is derived from an EMBL/GenBank/DDBJ whole genome shotgun (WGS) entry which is preliminary data.</text>
</comment>
<gene>
    <name evidence="3" type="ORF">Sradi_5407700</name>
    <name evidence="2" type="ORF">Sradi_7184000</name>
</gene>
<evidence type="ECO:0000256" key="1">
    <source>
        <dbReference type="SAM" id="MobiDB-lite"/>
    </source>
</evidence>
<sequence length="66" mass="7077">MTVAVSGDAPVEFPTTGRRRRGGGAAMELVAGCPPEAAVQLYVEWFGGGRWRKATMCKSHLNVVRS</sequence>
<accession>A0AAW2ISF1</accession>
<evidence type="ECO:0000313" key="2">
    <source>
        <dbReference type="EMBL" id="KAL0285015.1"/>
    </source>
</evidence>
<organism evidence="2">
    <name type="scientific">Sesamum radiatum</name>
    <name type="common">Black benniseed</name>
    <dbReference type="NCBI Taxonomy" id="300843"/>
    <lineage>
        <taxon>Eukaryota</taxon>
        <taxon>Viridiplantae</taxon>
        <taxon>Streptophyta</taxon>
        <taxon>Embryophyta</taxon>
        <taxon>Tracheophyta</taxon>
        <taxon>Spermatophyta</taxon>
        <taxon>Magnoliopsida</taxon>
        <taxon>eudicotyledons</taxon>
        <taxon>Gunneridae</taxon>
        <taxon>Pentapetalae</taxon>
        <taxon>asterids</taxon>
        <taxon>lamiids</taxon>
        <taxon>Lamiales</taxon>
        <taxon>Pedaliaceae</taxon>
        <taxon>Sesamum</taxon>
    </lineage>
</organism>
<protein>
    <submittedName>
        <fullName evidence="2">Uncharacterized protein</fullName>
    </submittedName>
</protein>
<evidence type="ECO:0000313" key="3">
    <source>
        <dbReference type="EMBL" id="KAL0321462.1"/>
    </source>
</evidence>
<dbReference type="EMBL" id="JACGWJ010001082">
    <property type="protein sequence ID" value="KAL0285015.1"/>
    <property type="molecule type" value="Genomic_DNA"/>
</dbReference>